<evidence type="ECO:0008006" key="3">
    <source>
        <dbReference type="Google" id="ProtNLM"/>
    </source>
</evidence>
<name>A0ABP8XV31_9PSEU</name>
<dbReference type="EMBL" id="BAABIC010000043">
    <property type="protein sequence ID" value="GAA4714552.1"/>
    <property type="molecule type" value="Genomic_DNA"/>
</dbReference>
<evidence type="ECO:0000313" key="1">
    <source>
        <dbReference type="EMBL" id="GAA4714552.1"/>
    </source>
</evidence>
<organism evidence="1 2">
    <name type="scientific">Pseudonocardia yuanmonensis</name>
    <dbReference type="NCBI Taxonomy" id="1095914"/>
    <lineage>
        <taxon>Bacteria</taxon>
        <taxon>Bacillati</taxon>
        <taxon>Actinomycetota</taxon>
        <taxon>Actinomycetes</taxon>
        <taxon>Pseudonocardiales</taxon>
        <taxon>Pseudonocardiaceae</taxon>
        <taxon>Pseudonocardia</taxon>
    </lineage>
</organism>
<dbReference type="RefSeq" id="WP_345384855.1">
    <property type="nucleotide sequence ID" value="NZ_BAABIC010000043.1"/>
</dbReference>
<gene>
    <name evidence="1" type="ORF">GCM10023215_67170</name>
</gene>
<dbReference type="Proteomes" id="UP001500325">
    <property type="component" value="Unassembled WGS sequence"/>
</dbReference>
<accession>A0ABP8XV31</accession>
<reference evidence="2" key="1">
    <citation type="journal article" date="2019" name="Int. J. Syst. Evol. Microbiol.">
        <title>The Global Catalogue of Microorganisms (GCM) 10K type strain sequencing project: providing services to taxonomists for standard genome sequencing and annotation.</title>
        <authorList>
            <consortium name="The Broad Institute Genomics Platform"/>
            <consortium name="The Broad Institute Genome Sequencing Center for Infectious Disease"/>
            <person name="Wu L."/>
            <person name="Ma J."/>
        </authorList>
    </citation>
    <scope>NUCLEOTIDE SEQUENCE [LARGE SCALE GENOMIC DNA]</scope>
    <source>
        <strain evidence="2">JCM 18055</strain>
    </source>
</reference>
<evidence type="ECO:0000313" key="2">
    <source>
        <dbReference type="Proteomes" id="UP001500325"/>
    </source>
</evidence>
<keyword evidence="2" id="KW-1185">Reference proteome</keyword>
<protein>
    <recommendedName>
        <fullName evidence="3">ESAT-6 protein secretion system EspG family protein</fullName>
    </recommendedName>
</protein>
<comment type="caution">
    <text evidence="1">The sequence shown here is derived from an EMBL/GenBank/DDBJ whole genome shotgun (WGS) entry which is preliminary data.</text>
</comment>
<sequence>MTVWAELDGHQFDLQALAGRFPSGDPRIVTNDEGTFMVTDALDDVFGEGGRLVDVAQEQLIQLNGWTALNDAGYRPVRLRNKFHRDREPEIVHIVTGDEIRMRDSVTVVMLAPVEIRASAFGVATVIGGIPVEPPPPPGPKHLARNDQNVRDLLAVIGKAERLSWSQLYKVFEIVRAAVGGGNDGLAETGWTTKAELSAFTGSANNHLVSGIHESRHARQSGGPPKQTMALDEAQTYIRNLARAWFSSLP</sequence>
<proteinExistence type="predicted"/>